<evidence type="ECO:0000313" key="14">
    <source>
        <dbReference type="EMBL" id="MFC0524033.1"/>
    </source>
</evidence>
<reference evidence="14 15" key="1">
    <citation type="submission" date="2024-09" db="EMBL/GenBank/DDBJ databases">
        <authorList>
            <person name="Sun Q."/>
            <person name="Mori K."/>
        </authorList>
    </citation>
    <scope>NUCLEOTIDE SEQUENCE [LARGE SCALE GENOMIC DNA]</scope>
    <source>
        <strain evidence="14 15">NCAIM B.02529</strain>
    </source>
</reference>
<keyword evidence="7 11" id="KW-0521">NADP</keyword>
<name>A0ABV6LNQ7_9BACI</name>
<sequence>MKIGIIGGGAIGLFCAASLLKQGHEVTLYVRRKSQLDELRKGLRLNESSPGNEPNVLMISSLKEEELLIICTKQTSMNALIPILKHLPGKPSLLFLQNGMGHVKYFEQLSCPIMVGVMEHGVLKHGDRSVVQTGKGVMKLAAVTVTDDQLEHIQQCLNDDAFPVHTMPDWYRMLAEKLVINACINPLTAIFGVRNGALMTNPYLQSLAKSICEETTRVLDLPFEQMWSRVQEIAEKTGANQSSMRKDIEEGRKTEIDSISGFVMETKTEKETIPFTTFVYNGVLAMEYQEEDARG</sequence>
<dbReference type="Pfam" id="PF02558">
    <property type="entry name" value="ApbA"/>
    <property type="match status" value="1"/>
</dbReference>
<evidence type="ECO:0000259" key="12">
    <source>
        <dbReference type="Pfam" id="PF02558"/>
    </source>
</evidence>
<comment type="catalytic activity">
    <reaction evidence="10 11">
        <text>(R)-pantoate + NADP(+) = 2-dehydropantoate + NADPH + H(+)</text>
        <dbReference type="Rhea" id="RHEA:16233"/>
        <dbReference type="ChEBI" id="CHEBI:11561"/>
        <dbReference type="ChEBI" id="CHEBI:15378"/>
        <dbReference type="ChEBI" id="CHEBI:15980"/>
        <dbReference type="ChEBI" id="CHEBI:57783"/>
        <dbReference type="ChEBI" id="CHEBI:58349"/>
        <dbReference type="EC" id="1.1.1.169"/>
    </reaction>
</comment>
<dbReference type="EC" id="1.1.1.169" evidence="4 11"/>
<keyword evidence="8 11" id="KW-0560">Oxidoreductase</keyword>
<evidence type="ECO:0000256" key="11">
    <source>
        <dbReference type="RuleBase" id="RU362068"/>
    </source>
</evidence>
<dbReference type="SUPFAM" id="SSF48179">
    <property type="entry name" value="6-phosphogluconate dehydrogenase C-terminal domain-like"/>
    <property type="match status" value="1"/>
</dbReference>
<dbReference type="Gene3D" id="3.40.50.720">
    <property type="entry name" value="NAD(P)-binding Rossmann-like Domain"/>
    <property type="match status" value="1"/>
</dbReference>
<comment type="function">
    <text evidence="1 11">Catalyzes the NADPH-dependent reduction of ketopantoate into pantoic acid.</text>
</comment>
<accession>A0ABV6LNQ7</accession>
<dbReference type="GO" id="GO:0008677">
    <property type="term" value="F:2-dehydropantoate 2-reductase activity"/>
    <property type="evidence" value="ECO:0007669"/>
    <property type="project" value="UniProtKB-EC"/>
</dbReference>
<dbReference type="InterPro" id="IPR013328">
    <property type="entry name" value="6PGD_dom2"/>
</dbReference>
<keyword evidence="6 11" id="KW-0566">Pantothenate biosynthesis</keyword>
<evidence type="ECO:0000256" key="6">
    <source>
        <dbReference type="ARBA" id="ARBA00022655"/>
    </source>
</evidence>
<proteinExistence type="inferred from homology"/>
<organism evidence="14 15">
    <name type="scientific">Pontibacillus salicampi</name>
    <dbReference type="NCBI Taxonomy" id="1449801"/>
    <lineage>
        <taxon>Bacteria</taxon>
        <taxon>Bacillati</taxon>
        <taxon>Bacillota</taxon>
        <taxon>Bacilli</taxon>
        <taxon>Bacillales</taxon>
        <taxon>Bacillaceae</taxon>
        <taxon>Pontibacillus</taxon>
    </lineage>
</organism>
<evidence type="ECO:0000256" key="8">
    <source>
        <dbReference type="ARBA" id="ARBA00023002"/>
    </source>
</evidence>
<dbReference type="EMBL" id="JBHLTP010000009">
    <property type="protein sequence ID" value="MFC0524033.1"/>
    <property type="molecule type" value="Genomic_DNA"/>
</dbReference>
<dbReference type="Proteomes" id="UP001589836">
    <property type="component" value="Unassembled WGS sequence"/>
</dbReference>
<gene>
    <name evidence="14" type="ORF">ACFFGV_10720</name>
</gene>
<dbReference type="PANTHER" id="PTHR43765:SF2">
    <property type="entry name" value="2-DEHYDROPANTOATE 2-REDUCTASE"/>
    <property type="match status" value="1"/>
</dbReference>
<dbReference type="InterPro" id="IPR013332">
    <property type="entry name" value="KPR_N"/>
</dbReference>
<comment type="caution">
    <text evidence="14">The sequence shown here is derived from an EMBL/GenBank/DDBJ whole genome shotgun (WGS) entry which is preliminary data.</text>
</comment>
<feature type="domain" description="Ketopantoate reductase C-terminal" evidence="13">
    <location>
        <begin position="171"/>
        <end position="282"/>
    </location>
</feature>
<evidence type="ECO:0000256" key="2">
    <source>
        <dbReference type="ARBA" id="ARBA00004994"/>
    </source>
</evidence>
<dbReference type="PANTHER" id="PTHR43765">
    <property type="entry name" value="2-DEHYDROPANTOATE 2-REDUCTASE-RELATED"/>
    <property type="match status" value="1"/>
</dbReference>
<feature type="domain" description="Ketopantoate reductase N-terminal" evidence="12">
    <location>
        <begin position="3"/>
        <end position="142"/>
    </location>
</feature>
<comment type="similarity">
    <text evidence="3 11">Belongs to the ketopantoate reductase family.</text>
</comment>
<comment type="pathway">
    <text evidence="2 11">Cofactor biosynthesis; (R)-pantothenate biosynthesis; (R)-pantoate from 3-methyl-2-oxobutanoate: step 2/2.</text>
</comment>
<keyword evidence="15" id="KW-1185">Reference proteome</keyword>
<evidence type="ECO:0000256" key="9">
    <source>
        <dbReference type="ARBA" id="ARBA00032024"/>
    </source>
</evidence>
<evidence type="ECO:0000256" key="5">
    <source>
        <dbReference type="ARBA" id="ARBA00019465"/>
    </source>
</evidence>
<evidence type="ECO:0000256" key="7">
    <source>
        <dbReference type="ARBA" id="ARBA00022857"/>
    </source>
</evidence>
<dbReference type="InterPro" id="IPR036291">
    <property type="entry name" value="NAD(P)-bd_dom_sf"/>
</dbReference>
<protein>
    <recommendedName>
        <fullName evidence="5 11">2-dehydropantoate 2-reductase</fullName>
        <ecNumber evidence="4 11">1.1.1.169</ecNumber>
    </recommendedName>
    <alternativeName>
        <fullName evidence="9 11">Ketopantoate reductase</fullName>
    </alternativeName>
</protein>
<dbReference type="Pfam" id="PF08546">
    <property type="entry name" value="ApbA_C"/>
    <property type="match status" value="1"/>
</dbReference>
<evidence type="ECO:0000313" key="15">
    <source>
        <dbReference type="Proteomes" id="UP001589836"/>
    </source>
</evidence>
<dbReference type="InterPro" id="IPR008927">
    <property type="entry name" value="6-PGluconate_DH-like_C_sf"/>
</dbReference>
<dbReference type="InterPro" id="IPR013752">
    <property type="entry name" value="KPA_reductase"/>
</dbReference>
<dbReference type="InterPro" id="IPR050838">
    <property type="entry name" value="Ketopantoate_reductase"/>
</dbReference>
<dbReference type="NCBIfam" id="TIGR00745">
    <property type="entry name" value="apbA_panE"/>
    <property type="match status" value="1"/>
</dbReference>
<dbReference type="SUPFAM" id="SSF51735">
    <property type="entry name" value="NAD(P)-binding Rossmann-fold domains"/>
    <property type="match status" value="1"/>
</dbReference>
<evidence type="ECO:0000259" key="13">
    <source>
        <dbReference type="Pfam" id="PF08546"/>
    </source>
</evidence>
<evidence type="ECO:0000256" key="10">
    <source>
        <dbReference type="ARBA" id="ARBA00048793"/>
    </source>
</evidence>
<evidence type="ECO:0000256" key="4">
    <source>
        <dbReference type="ARBA" id="ARBA00013014"/>
    </source>
</evidence>
<dbReference type="Gene3D" id="1.10.1040.10">
    <property type="entry name" value="N-(1-d-carboxylethyl)-l-norvaline Dehydrogenase, domain 2"/>
    <property type="match status" value="1"/>
</dbReference>
<dbReference type="RefSeq" id="WP_377347587.1">
    <property type="nucleotide sequence ID" value="NZ_JBHLTP010000009.1"/>
</dbReference>
<evidence type="ECO:0000256" key="3">
    <source>
        <dbReference type="ARBA" id="ARBA00007870"/>
    </source>
</evidence>
<dbReference type="InterPro" id="IPR003710">
    <property type="entry name" value="ApbA"/>
</dbReference>
<evidence type="ECO:0000256" key="1">
    <source>
        <dbReference type="ARBA" id="ARBA00002919"/>
    </source>
</evidence>